<dbReference type="Pfam" id="PF24396">
    <property type="entry name" value="DUF7541"/>
    <property type="match status" value="1"/>
</dbReference>
<keyword evidence="1" id="KW-1133">Transmembrane helix</keyword>
<dbReference type="EMBL" id="CR936257">
    <property type="protein sequence ID" value="CAI49317.1"/>
    <property type="molecule type" value="Genomic_DNA"/>
</dbReference>
<dbReference type="GeneID" id="3701447"/>
<dbReference type="Proteomes" id="UP000002698">
    <property type="component" value="Chromosome"/>
</dbReference>
<keyword evidence="1" id="KW-0472">Membrane</keyword>
<evidence type="ECO:0000313" key="2">
    <source>
        <dbReference type="EMBL" id="CAI49317.1"/>
    </source>
</evidence>
<reference evidence="2 3" key="1">
    <citation type="journal article" date="2005" name="Genome Res.">
        <title>Living with two extremes: conclusions from the genome sequence of Natronomonas pharaonis.</title>
        <authorList>
            <person name="Falb M."/>
            <person name="Pfeiffer F."/>
            <person name="Palm P."/>
            <person name="Rodewald K."/>
            <person name="Hickmann V."/>
            <person name="Tittor J."/>
            <person name="Oesterhelt D."/>
        </authorList>
    </citation>
    <scope>NUCLEOTIDE SEQUENCE [LARGE SCALE GENOMIC DNA]</scope>
    <source>
        <strain evidence="3">ATCC 35678 / DSM 2160 / CIP 103997 / JCM 8858 / NBRC 14720 / NCIMB 2260 / Gabara</strain>
    </source>
</reference>
<dbReference type="KEGG" id="nph:NP_2452A"/>
<feature type="transmembrane region" description="Helical" evidence="1">
    <location>
        <begin position="43"/>
        <end position="63"/>
    </location>
</feature>
<dbReference type="HOGENOM" id="CLU_155016_0_0_2"/>
<gene>
    <name evidence="2" type="ordered locus">NP_2452A</name>
</gene>
<dbReference type="STRING" id="348780.NP_2452A"/>
<keyword evidence="1" id="KW-0812">Transmembrane</keyword>
<dbReference type="EnsemblBacteria" id="CAI49317">
    <property type="protein sequence ID" value="CAI49317"/>
    <property type="gene ID" value="NP_2452A"/>
</dbReference>
<evidence type="ECO:0000256" key="1">
    <source>
        <dbReference type="SAM" id="Phobius"/>
    </source>
</evidence>
<dbReference type="RefSeq" id="WP_011322943.1">
    <property type="nucleotide sequence ID" value="NC_007426.1"/>
</dbReference>
<organism evidence="2 3">
    <name type="scientific">Natronomonas pharaonis (strain ATCC 35678 / DSM 2160 / CIP 103997 / JCM 8858 / NBRC 14720 / NCIMB 2260 / Gabara)</name>
    <name type="common">Halobacterium pharaonis</name>
    <dbReference type="NCBI Taxonomy" id="348780"/>
    <lineage>
        <taxon>Archaea</taxon>
        <taxon>Methanobacteriati</taxon>
        <taxon>Methanobacteriota</taxon>
        <taxon>Stenosarchaea group</taxon>
        <taxon>Halobacteria</taxon>
        <taxon>Halobacteriales</taxon>
        <taxon>Natronomonadaceae</taxon>
        <taxon>Natronomonas</taxon>
    </lineage>
</organism>
<accession>A0A1U7EW86</accession>
<dbReference type="eggNOG" id="arCOG04643">
    <property type="taxonomic scope" value="Archaea"/>
</dbReference>
<sequence>MGTESDSERMADRYDKTSPWPLVIVLGLVLSEIGILFNVYPVAIAGLVMFVGSVSGIISEAGYVASPWRLVSGLGLFLAVVGALVIWTQLDAVSVDAAATAVAVPANDIVQRGVTIAATGGVLAIGGVVLPRLRGR</sequence>
<evidence type="ECO:0000313" key="3">
    <source>
        <dbReference type="Proteomes" id="UP000002698"/>
    </source>
</evidence>
<feature type="transmembrane region" description="Helical" evidence="1">
    <location>
        <begin position="70"/>
        <end position="89"/>
    </location>
</feature>
<dbReference type="AlphaFoldDB" id="A0A1U7EW86"/>
<protein>
    <recommendedName>
        <fullName evidence="4">Cox cluster protein</fullName>
    </recommendedName>
</protein>
<feature type="transmembrane region" description="Helical" evidence="1">
    <location>
        <begin position="109"/>
        <end position="130"/>
    </location>
</feature>
<keyword evidence="3" id="KW-1185">Reference proteome</keyword>
<name>A0A1U7EW86_NATPD</name>
<dbReference type="InterPro" id="IPR055963">
    <property type="entry name" value="DUF7541"/>
</dbReference>
<feature type="transmembrane region" description="Helical" evidence="1">
    <location>
        <begin position="20"/>
        <end position="37"/>
    </location>
</feature>
<proteinExistence type="predicted"/>
<evidence type="ECO:0008006" key="4">
    <source>
        <dbReference type="Google" id="ProtNLM"/>
    </source>
</evidence>